<evidence type="ECO:0000313" key="2">
    <source>
        <dbReference type="Proteomes" id="UP000019376"/>
    </source>
</evidence>
<dbReference type="HOGENOM" id="CLU_2758600_0_0_1"/>
<organism evidence="1 2">
    <name type="scientific">Penicillium oxalicum (strain 114-2 / CGMCC 5302)</name>
    <name type="common">Penicillium decumbens</name>
    <dbReference type="NCBI Taxonomy" id="933388"/>
    <lineage>
        <taxon>Eukaryota</taxon>
        <taxon>Fungi</taxon>
        <taxon>Dikarya</taxon>
        <taxon>Ascomycota</taxon>
        <taxon>Pezizomycotina</taxon>
        <taxon>Eurotiomycetes</taxon>
        <taxon>Eurotiomycetidae</taxon>
        <taxon>Eurotiales</taxon>
        <taxon>Aspergillaceae</taxon>
        <taxon>Penicillium</taxon>
    </lineage>
</organism>
<evidence type="ECO:0000313" key="1">
    <source>
        <dbReference type="EMBL" id="EPS25726.1"/>
    </source>
</evidence>
<keyword evidence="2" id="KW-1185">Reference proteome</keyword>
<dbReference type="EMBL" id="KB644408">
    <property type="protein sequence ID" value="EPS25726.1"/>
    <property type="molecule type" value="Genomic_DNA"/>
</dbReference>
<proteinExistence type="predicted"/>
<dbReference type="AlphaFoldDB" id="S7ZAL3"/>
<sequence length="70" mass="7912">MSTIIPLFNFQMIEMGVMSWSNSYYTPALLFSKVAARKKKGLASFRSSYYIQSAHKSEITVIRSSSPLVD</sequence>
<accession>S7ZAL3</accession>
<protein>
    <submittedName>
        <fullName evidence="1">Uncharacterized protein</fullName>
    </submittedName>
</protein>
<dbReference type="Proteomes" id="UP000019376">
    <property type="component" value="Unassembled WGS sequence"/>
</dbReference>
<name>S7ZAL3_PENO1</name>
<reference evidence="1 2" key="1">
    <citation type="journal article" date="2013" name="PLoS ONE">
        <title>Genomic and secretomic analyses reveal unique features of the lignocellulolytic enzyme system of Penicillium decumbens.</title>
        <authorList>
            <person name="Liu G."/>
            <person name="Zhang L."/>
            <person name="Wei X."/>
            <person name="Zou G."/>
            <person name="Qin Y."/>
            <person name="Ma L."/>
            <person name="Li J."/>
            <person name="Zheng H."/>
            <person name="Wang S."/>
            <person name="Wang C."/>
            <person name="Xun L."/>
            <person name="Zhao G.-P."/>
            <person name="Zhou Z."/>
            <person name="Qu Y."/>
        </authorList>
    </citation>
    <scope>NUCLEOTIDE SEQUENCE [LARGE SCALE GENOMIC DNA]</scope>
    <source>
        <strain evidence="2">114-2 / CGMCC 5302</strain>
    </source>
</reference>
<gene>
    <name evidence="1" type="ORF">PDE_00662</name>
</gene>